<name>A0A928VXJ4_9CYAN</name>
<organism evidence="2 3">
    <name type="scientific">Zarconia navalis LEGE 11467</name>
    <dbReference type="NCBI Taxonomy" id="1828826"/>
    <lineage>
        <taxon>Bacteria</taxon>
        <taxon>Bacillati</taxon>
        <taxon>Cyanobacteriota</taxon>
        <taxon>Cyanophyceae</taxon>
        <taxon>Oscillatoriophycideae</taxon>
        <taxon>Oscillatoriales</taxon>
        <taxon>Oscillatoriales incertae sedis</taxon>
        <taxon>Zarconia</taxon>
        <taxon>Zarconia navalis</taxon>
    </lineage>
</organism>
<feature type="region of interest" description="Disordered" evidence="1">
    <location>
        <begin position="187"/>
        <end position="241"/>
    </location>
</feature>
<accession>A0A928VXJ4</accession>
<dbReference type="EMBL" id="JADEXN010000014">
    <property type="protein sequence ID" value="MBE9039510.1"/>
    <property type="molecule type" value="Genomic_DNA"/>
</dbReference>
<evidence type="ECO:0000313" key="2">
    <source>
        <dbReference type="EMBL" id="MBE9039510.1"/>
    </source>
</evidence>
<gene>
    <name evidence="2" type="ORF">IQ235_01705</name>
</gene>
<protein>
    <submittedName>
        <fullName evidence="2">DUF4335 domain-containing protein</fullName>
    </submittedName>
</protein>
<dbReference type="Proteomes" id="UP000621799">
    <property type="component" value="Unassembled WGS sequence"/>
</dbReference>
<dbReference type="AlphaFoldDB" id="A0A928VXJ4"/>
<comment type="caution">
    <text evidence="2">The sequence shown here is derived from an EMBL/GenBank/DDBJ whole genome shotgun (WGS) entry which is preliminary data.</text>
</comment>
<evidence type="ECO:0000313" key="3">
    <source>
        <dbReference type="Proteomes" id="UP000621799"/>
    </source>
</evidence>
<sequence>MQRRYSLPNCTLVLEGLSNTIGDLSGTGIVSTLVNAECHIQGQEQPLSGGREFLESLIRSVSQYAQSILSGVRPPQTPPSEVVRIAPVEGHHRLSVAASDNGATPAQVDLSTVVLFDLVEAIDQLLADANTLPELVVPLQPLSRQFSNTSVPFAARAAAPALGLSSVAIAALVFALVPIPETVERPVDPVPEEVESVEGDGLSSAGTGTGTDDPPSRETADADSVELSPTLETTPDITDPDRVAELTQELYQQIDETWEERSSVVTDLTYRVSVGDDGSIIGYKAVSGSAEYYEPEIPLQDLLFIPTEGGRADAESLAEFKVVFRDNGNLEVSPWDGYLEETTQPDSESEFDDRESSLEESDTRRSNTDRSRIDESSPEESGSIEQLWAKTQGFLYDEWDDLPKPTFDKNLEYRVGVSEDGAISAVEPINQPAFDYIDETPLEEVERVTREDRNDTDDLAFFKVVFTPGGVIEMNPWDGRN</sequence>
<feature type="compositionally biased region" description="Basic and acidic residues" evidence="1">
    <location>
        <begin position="354"/>
        <end position="375"/>
    </location>
</feature>
<proteinExistence type="predicted"/>
<reference evidence="2" key="1">
    <citation type="submission" date="2020-10" db="EMBL/GenBank/DDBJ databases">
        <authorList>
            <person name="Castelo-Branco R."/>
            <person name="Eusebio N."/>
            <person name="Adriana R."/>
            <person name="Vieira A."/>
            <person name="Brugerolle De Fraissinette N."/>
            <person name="Rezende De Castro R."/>
            <person name="Schneider M.P."/>
            <person name="Vasconcelos V."/>
            <person name="Leao P.N."/>
        </authorList>
    </citation>
    <scope>NUCLEOTIDE SEQUENCE</scope>
    <source>
        <strain evidence="2">LEGE 11467</strain>
    </source>
</reference>
<evidence type="ECO:0000256" key="1">
    <source>
        <dbReference type="SAM" id="MobiDB-lite"/>
    </source>
</evidence>
<keyword evidence="3" id="KW-1185">Reference proteome</keyword>
<dbReference type="InterPro" id="IPR025569">
    <property type="entry name" value="DUF4335"/>
</dbReference>
<dbReference type="Pfam" id="PF14233">
    <property type="entry name" value="DUF4335"/>
    <property type="match status" value="1"/>
</dbReference>
<feature type="region of interest" description="Disordered" evidence="1">
    <location>
        <begin position="334"/>
        <end position="384"/>
    </location>
</feature>
<dbReference type="RefSeq" id="WP_264319771.1">
    <property type="nucleotide sequence ID" value="NZ_JADEXN010000014.1"/>
</dbReference>